<dbReference type="Gene3D" id="1.25.70.10">
    <property type="entry name" value="Transcription termination factor 3, mitochondrial"/>
    <property type="match status" value="1"/>
</dbReference>
<comment type="caution">
    <text evidence="4">The sequence shown here is derived from an EMBL/GenBank/DDBJ whole genome shotgun (WGS) entry which is preliminary data.</text>
</comment>
<dbReference type="InterPro" id="IPR038538">
    <property type="entry name" value="MTERF_sf"/>
</dbReference>
<protein>
    <submittedName>
        <fullName evidence="4">Uncharacterized protein</fullName>
    </submittedName>
</protein>
<organism evidence="4 5">
    <name type="scientific">Rehmannia glutinosa</name>
    <name type="common">Chinese foxglove</name>
    <dbReference type="NCBI Taxonomy" id="99300"/>
    <lineage>
        <taxon>Eukaryota</taxon>
        <taxon>Viridiplantae</taxon>
        <taxon>Streptophyta</taxon>
        <taxon>Embryophyta</taxon>
        <taxon>Tracheophyta</taxon>
        <taxon>Spermatophyta</taxon>
        <taxon>Magnoliopsida</taxon>
        <taxon>eudicotyledons</taxon>
        <taxon>Gunneridae</taxon>
        <taxon>Pentapetalae</taxon>
        <taxon>asterids</taxon>
        <taxon>lamiids</taxon>
        <taxon>Lamiales</taxon>
        <taxon>Orobanchaceae</taxon>
        <taxon>Rehmannieae</taxon>
        <taxon>Rehmannia</taxon>
    </lineage>
</organism>
<evidence type="ECO:0000313" key="5">
    <source>
        <dbReference type="Proteomes" id="UP001318860"/>
    </source>
</evidence>
<evidence type="ECO:0000256" key="3">
    <source>
        <dbReference type="ARBA" id="ARBA00022946"/>
    </source>
</evidence>
<keyword evidence="2" id="KW-0804">Transcription</keyword>
<keyword evidence="5" id="KW-1185">Reference proteome</keyword>
<evidence type="ECO:0000256" key="1">
    <source>
        <dbReference type="ARBA" id="ARBA00007692"/>
    </source>
</evidence>
<keyword evidence="2" id="KW-0805">Transcription regulation</keyword>
<dbReference type="InterPro" id="IPR003690">
    <property type="entry name" value="MTERF"/>
</dbReference>
<evidence type="ECO:0000313" key="4">
    <source>
        <dbReference type="EMBL" id="KAK6130652.1"/>
    </source>
</evidence>
<dbReference type="PANTHER" id="PTHR13068">
    <property type="entry name" value="CGI-12 PROTEIN-RELATED"/>
    <property type="match status" value="1"/>
</dbReference>
<keyword evidence="3" id="KW-0809">Transit peptide</keyword>
<accession>A0ABR0V614</accession>
<dbReference type="SMART" id="SM00733">
    <property type="entry name" value="Mterf"/>
    <property type="match status" value="6"/>
</dbReference>
<proteinExistence type="inferred from homology"/>
<sequence length="385" mass="44218">MMFKHMRKTFVCFSNNNYLSFCKSNVSFSLFRLQFFSTSSEKQHLANPTLSELLLHKHHFCPEAASQVASALTQPNSPEKYDSILSFLRETGFSNTQLEKILKCRPRLLLANLEKTIKPKIRIFQDFGFSANDIADIITNDPYILCCSLNNRVIPSLSVLTGLLGSSVEVTKVLKISGWFLKYDIEKTLVPNFEYLKNCGVAVEQISWLMYNFPRALCSKPESMMRFVEIIDEMGIDRSSKMFIHALRVLCSMTNETWEQKLRAFQNLGFSKDDIAAAFRKAPQVFITSEEKMKKLNDVLVATGKYDILCIINHPRSLICSIEKRYKPRLQVLGILDSKNLIEDWPSFPELYNTPDKKFFKKYVGPYLNEGGDLCVVKSSFCCER</sequence>
<dbReference type="PANTHER" id="PTHR13068:SF130">
    <property type="entry name" value="TRANSCRIPTION TERMINATION FACTOR MTERF6, CHLOROPLASTIC_MITOCHONDRIAL-LIKE"/>
    <property type="match status" value="1"/>
</dbReference>
<keyword evidence="2" id="KW-0806">Transcription termination</keyword>
<gene>
    <name evidence="4" type="ORF">DH2020_035627</name>
</gene>
<dbReference type="Pfam" id="PF02536">
    <property type="entry name" value="mTERF"/>
    <property type="match status" value="2"/>
</dbReference>
<name>A0ABR0V614_REHGL</name>
<dbReference type="EMBL" id="JABTTQ020001566">
    <property type="protein sequence ID" value="KAK6130652.1"/>
    <property type="molecule type" value="Genomic_DNA"/>
</dbReference>
<dbReference type="Proteomes" id="UP001318860">
    <property type="component" value="Unassembled WGS sequence"/>
</dbReference>
<evidence type="ECO:0000256" key="2">
    <source>
        <dbReference type="ARBA" id="ARBA00022472"/>
    </source>
</evidence>
<comment type="similarity">
    <text evidence="1">Belongs to the mTERF family.</text>
</comment>
<reference evidence="4 5" key="1">
    <citation type="journal article" date="2021" name="Comput. Struct. Biotechnol. J.">
        <title>De novo genome assembly of the potent medicinal plant Rehmannia glutinosa using nanopore technology.</title>
        <authorList>
            <person name="Ma L."/>
            <person name="Dong C."/>
            <person name="Song C."/>
            <person name="Wang X."/>
            <person name="Zheng X."/>
            <person name="Niu Y."/>
            <person name="Chen S."/>
            <person name="Feng W."/>
        </authorList>
    </citation>
    <scope>NUCLEOTIDE SEQUENCE [LARGE SCALE GENOMIC DNA]</scope>
    <source>
        <strain evidence="4">DH-2019</strain>
    </source>
</reference>